<gene>
    <name evidence="1" type="ORF">QWY31_09685</name>
</gene>
<name>A0ABT8F694_9BACT</name>
<proteinExistence type="predicted"/>
<dbReference type="Pfam" id="PF12669">
    <property type="entry name" value="FeoB_associated"/>
    <property type="match status" value="1"/>
</dbReference>
<keyword evidence="2" id="KW-1185">Reference proteome</keyword>
<dbReference type="Proteomes" id="UP001168552">
    <property type="component" value="Unassembled WGS sequence"/>
</dbReference>
<accession>A0ABT8F694</accession>
<comment type="caution">
    <text evidence="1">The sequence shown here is derived from an EMBL/GenBank/DDBJ whole genome shotgun (WGS) entry which is preliminary data.</text>
</comment>
<dbReference type="RefSeq" id="WP_320004304.1">
    <property type="nucleotide sequence ID" value="NZ_JAUHJS010000004.1"/>
</dbReference>
<dbReference type="EMBL" id="JAUHJS010000004">
    <property type="protein sequence ID" value="MDN4165774.1"/>
    <property type="molecule type" value="Genomic_DNA"/>
</dbReference>
<protein>
    <submittedName>
        <fullName evidence="1">FeoB-associated Cys-rich membrane protein</fullName>
    </submittedName>
</protein>
<sequence>MIQEILVVLLFLGACFYLYRTFRKQASASNDCGCNGCDTSKKTKSFSFFRSVK</sequence>
<evidence type="ECO:0000313" key="2">
    <source>
        <dbReference type="Proteomes" id="UP001168552"/>
    </source>
</evidence>
<reference evidence="1" key="1">
    <citation type="submission" date="2023-06" db="EMBL/GenBank/DDBJ databases">
        <title>Cytophagales bacterium Strain LB-30, isolated from soil.</title>
        <authorList>
            <person name="Liu B."/>
        </authorList>
    </citation>
    <scope>NUCLEOTIDE SEQUENCE</scope>
    <source>
        <strain evidence="1">LB-30</strain>
    </source>
</reference>
<organism evidence="1 2">
    <name type="scientific">Shiella aurantiaca</name>
    <dbReference type="NCBI Taxonomy" id="3058365"/>
    <lineage>
        <taxon>Bacteria</taxon>
        <taxon>Pseudomonadati</taxon>
        <taxon>Bacteroidota</taxon>
        <taxon>Cytophagia</taxon>
        <taxon>Cytophagales</taxon>
        <taxon>Shiellaceae</taxon>
        <taxon>Shiella</taxon>
    </lineage>
</organism>
<evidence type="ECO:0000313" key="1">
    <source>
        <dbReference type="EMBL" id="MDN4165774.1"/>
    </source>
</evidence>